<evidence type="ECO:0000313" key="5">
    <source>
        <dbReference type="Proteomes" id="UP000051845"/>
    </source>
</evidence>
<dbReference type="EMBL" id="AYYR01000009">
    <property type="protein sequence ID" value="KRM77715.1"/>
    <property type="molecule type" value="Genomic_DNA"/>
</dbReference>
<reference evidence="4 5" key="1">
    <citation type="journal article" date="2015" name="Genome Announc.">
        <title>Expanding the biotechnology potential of lactobacilli through comparative genomics of 213 strains and associated genera.</title>
        <authorList>
            <person name="Sun Z."/>
            <person name="Harris H.M."/>
            <person name="McCann A."/>
            <person name="Guo C."/>
            <person name="Argimon S."/>
            <person name="Zhang W."/>
            <person name="Yang X."/>
            <person name="Jeffery I.B."/>
            <person name="Cooney J.C."/>
            <person name="Kagawa T.F."/>
            <person name="Liu W."/>
            <person name="Song Y."/>
            <person name="Salvetti E."/>
            <person name="Wrobel A."/>
            <person name="Rasinkangas P."/>
            <person name="Parkhill J."/>
            <person name="Rea M.C."/>
            <person name="O'Sullivan O."/>
            <person name="Ritari J."/>
            <person name="Douillard F.P."/>
            <person name="Paul Ross R."/>
            <person name="Yang R."/>
            <person name="Briner A.E."/>
            <person name="Felis G.E."/>
            <person name="de Vos W.M."/>
            <person name="Barrangou R."/>
            <person name="Klaenhammer T.R."/>
            <person name="Caufield P.W."/>
            <person name="Cui Y."/>
            <person name="Zhang H."/>
            <person name="O'Toole P.W."/>
        </authorList>
    </citation>
    <scope>NUCLEOTIDE SEQUENCE [LARGE SCALE GENOMIC DNA]</scope>
    <source>
        <strain evidence="4 5">DSM 20515</strain>
    </source>
</reference>
<dbReference type="PANTHER" id="PTHR43673">
    <property type="entry name" value="NAD(P)H NITROREDUCTASE YDGI-RELATED"/>
    <property type="match status" value="1"/>
</dbReference>
<dbReference type="CDD" id="cd02137">
    <property type="entry name" value="MhqN-like"/>
    <property type="match status" value="1"/>
</dbReference>
<gene>
    <name evidence="4" type="ORF">FC82_GL003087</name>
</gene>
<dbReference type="InterPro" id="IPR000415">
    <property type="entry name" value="Nitroreductase-like"/>
</dbReference>
<dbReference type="Gene3D" id="3.40.109.10">
    <property type="entry name" value="NADH Oxidase"/>
    <property type="match status" value="1"/>
</dbReference>
<comment type="caution">
    <text evidence="4">The sequence shown here is derived from an EMBL/GenBank/DDBJ whole genome shotgun (WGS) entry which is preliminary data.</text>
</comment>
<protein>
    <submittedName>
        <fullName evidence="4">Nitroreductase family protein</fullName>
    </submittedName>
</protein>
<proteinExistence type="inferred from homology"/>
<dbReference type="PANTHER" id="PTHR43673:SF10">
    <property type="entry name" value="NADH DEHYDROGENASE_NAD(P)H NITROREDUCTASE XCC3605-RELATED"/>
    <property type="match status" value="1"/>
</dbReference>
<dbReference type="AlphaFoldDB" id="A0A0R2BQR5"/>
<evidence type="ECO:0000259" key="3">
    <source>
        <dbReference type="Pfam" id="PF00881"/>
    </source>
</evidence>
<dbReference type="SUPFAM" id="SSF55469">
    <property type="entry name" value="FMN-dependent nitroreductase-like"/>
    <property type="match status" value="1"/>
</dbReference>
<feature type="domain" description="Nitroreductase" evidence="3">
    <location>
        <begin position="23"/>
        <end position="200"/>
    </location>
</feature>
<dbReference type="PATRIC" id="fig|1423733.4.peg.3211"/>
<comment type="similarity">
    <text evidence="1">Belongs to the nitroreductase family.</text>
</comment>
<accession>A0A0R2BQR5</accession>
<dbReference type="Pfam" id="PF00881">
    <property type="entry name" value="Nitroreductase"/>
    <property type="match status" value="1"/>
</dbReference>
<organism evidence="4 5">
    <name type="scientific">Secundilactobacillus collinoides DSM 20515 = JCM 1123</name>
    <dbReference type="NCBI Taxonomy" id="1423733"/>
    <lineage>
        <taxon>Bacteria</taxon>
        <taxon>Bacillati</taxon>
        <taxon>Bacillota</taxon>
        <taxon>Bacilli</taxon>
        <taxon>Lactobacillales</taxon>
        <taxon>Lactobacillaceae</taxon>
        <taxon>Secundilactobacillus</taxon>
    </lineage>
</organism>
<keyword evidence="2" id="KW-0560">Oxidoreductase</keyword>
<sequence>MITISETQDKVFTNNDFQNVMLGRQSIRNFDKSVKIPHDEMVKMIEEATTAPSACNLQAWRFVVVDTPEGKEKLSTYFMKFNTPQVQTASAMVLLFGDTQAFKSYRALWNKAYENKQITKEKLEEVFNTFLPLYEHASRDMLVADSTVDTALVAMQFMLAARGHGYETNPIAGYDPKKAATTWGLDPERYVPVMAIAVGKPAPDDEGEVRSVRYPVEQVYEFH</sequence>
<name>A0A0R2BQR5_SECCO</name>
<dbReference type="RefSeq" id="WP_054759120.1">
    <property type="nucleotide sequence ID" value="NZ_AYYR01000009.1"/>
</dbReference>
<dbReference type="InterPro" id="IPR029479">
    <property type="entry name" value="Nitroreductase"/>
</dbReference>
<dbReference type="Proteomes" id="UP000051845">
    <property type="component" value="Unassembled WGS sequence"/>
</dbReference>
<evidence type="ECO:0000313" key="4">
    <source>
        <dbReference type="EMBL" id="KRM77715.1"/>
    </source>
</evidence>
<evidence type="ECO:0000256" key="1">
    <source>
        <dbReference type="ARBA" id="ARBA00007118"/>
    </source>
</evidence>
<dbReference type="GO" id="GO:0016491">
    <property type="term" value="F:oxidoreductase activity"/>
    <property type="evidence" value="ECO:0007669"/>
    <property type="project" value="UniProtKB-KW"/>
</dbReference>
<dbReference type="STRING" id="33960.TY91_11330"/>
<evidence type="ECO:0000256" key="2">
    <source>
        <dbReference type="ARBA" id="ARBA00023002"/>
    </source>
</evidence>